<evidence type="ECO:0000313" key="2">
    <source>
        <dbReference type="EMBL" id="ALI98085.1"/>
    </source>
</evidence>
<dbReference type="Proteomes" id="UP000061382">
    <property type="component" value="Chromosome"/>
</dbReference>
<dbReference type="STRING" id="512763.DC20_02715"/>
<evidence type="ECO:0000259" key="1">
    <source>
        <dbReference type="Pfam" id="PF09369"/>
    </source>
</evidence>
<dbReference type="NCBIfam" id="NF038324">
    <property type="entry name" value="DrmB_fam"/>
    <property type="match status" value="1"/>
</dbReference>
<reference evidence="2 3" key="1">
    <citation type="submission" date="2015-08" db="EMBL/GenBank/DDBJ databases">
        <title>Complete genome sequence of Rufibacter tibetensis strain 1351t, a radiation-resistant bacterium from tibet plateau.</title>
        <authorList>
            <person name="Dai J."/>
        </authorList>
    </citation>
    <scope>NUCLEOTIDE SEQUENCE [LARGE SCALE GENOMIC DNA]</scope>
    <source>
        <strain evidence="2 3">1351</strain>
    </source>
</reference>
<sequence>MFNRAQYNEAVGRTHLVQQYGPGAIKHTTWGVIMPQNIEQWRSIRFVRENINKLAGNSEEDRRKELQLGIRNAGLKLIKDNRFISFLKHEKGYSNLFCLLSVPAVQLNNSNYFQNYAERENLPATAVHFPKYFYDPDFKGKKTNLKSYAEWKQLYQNSFGRLVNDNNEALRLFVPPKTHRSSGEANTNAITEAQKRRKLIPVPLIFICDRGHITDIPWAKLLHVRSMSKGEQDGLMQDLHNAPNCCEGPDLVWEGSNLSDPGFEGINISCNNCKRRRAIGNLSDLSTRCNGHRPWEFPVTHENCDATMRYAITTANNLYYSQCVDSLYIPDALSENPIINKTVLDQLEQLHANSAQSKEEFIKGNSGLLSVLLKDAKVRKDTVNAFRNGVVSNNNPKDSAALKAEEFNAFFTNQQFINKEEPDLVFDAVQYSNENAIAGDFIILDKFDQVRRIDNLKLTKLQLSFTRVVPLDPDAIDLNEDGNQVRPIRIHKEQKQNVQVLPAVESFGEGIFVSLDTQKIAEWEKKVQDIDLWSDIEDKEQIISQIDNPYLQSKASNLSLRFLLVHTLAHILIKEFEFSCGYPAASLSERIYVKEGDGGMAGFLIYTTEGSQGSMGGLTSQAKPQKLFQLIERALVRASDCPSDPICWQAEGLVNEKLSGAACFSCADVSETSCEYQNLMLDRRILVDDLFGFFRSDSSEYLINSGSTHEQVLG</sequence>
<name>A0A0P0C4M1_9BACT</name>
<accession>A0A0P0C4M1</accession>
<proteinExistence type="predicted"/>
<dbReference type="InterPro" id="IPR047721">
    <property type="entry name" value="DrmB"/>
</dbReference>
<dbReference type="InterPro" id="IPR018973">
    <property type="entry name" value="MZB"/>
</dbReference>
<dbReference type="PATRIC" id="fig|512763.3.peg.600"/>
<dbReference type="RefSeq" id="WP_062542419.1">
    <property type="nucleotide sequence ID" value="NZ_CP012643.1"/>
</dbReference>
<keyword evidence="3" id="KW-1185">Reference proteome</keyword>
<evidence type="ECO:0000313" key="3">
    <source>
        <dbReference type="Proteomes" id="UP000061382"/>
    </source>
</evidence>
<gene>
    <name evidence="2" type="ORF">DC20_02715</name>
</gene>
<dbReference type="AlphaFoldDB" id="A0A0P0C4M1"/>
<dbReference type="Pfam" id="PF09369">
    <property type="entry name" value="MZB"/>
    <property type="match status" value="1"/>
</dbReference>
<dbReference type="EMBL" id="CP012643">
    <property type="protein sequence ID" value="ALI98085.1"/>
    <property type="molecule type" value="Genomic_DNA"/>
</dbReference>
<feature type="domain" description="MrfA-like Zn-binding" evidence="1">
    <location>
        <begin position="568"/>
        <end position="666"/>
    </location>
</feature>
<organism evidence="2 3">
    <name type="scientific">Rufibacter tibetensis</name>
    <dbReference type="NCBI Taxonomy" id="512763"/>
    <lineage>
        <taxon>Bacteria</taxon>
        <taxon>Pseudomonadati</taxon>
        <taxon>Bacteroidota</taxon>
        <taxon>Cytophagia</taxon>
        <taxon>Cytophagales</taxon>
        <taxon>Hymenobacteraceae</taxon>
        <taxon>Rufibacter</taxon>
    </lineage>
</organism>
<dbReference type="KEGG" id="rti:DC20_02715"/>
<dbReference type="OrthoDB" id="9134227at2"/>
<protein>
    <recommendedName>
        <fullName evidence="1">MrfA-like Zn-binding domain-containing protein</fullName>
    </recommendedName>
</protein>